<evidence type="ECO:0000256" key="4">
    <source>
        <dbReference type="ARBA" id="ARBA00022553"/>
    </source>
</evidence>
<dbReference type="InterPro" id="IPR004358">
    <property type="entry name" value="Sig_transdc_His_kin-like_C"/>
</dbReference>
<dbReference type="PANTHER" id="PTHR42878">
    <property type="entry name" value="TWO-COMPONENT HISTIDINE KINASE"/>
    <property type="match status" value="1"/>
</dbReference>
<dbReference type="EMBL" id="CP005996">
    <property type="protein sequence ID" value="AGS39723.1"/>
    <property type="molecule type" value="Genomic_DNA"/>
</dbReference>
<evidence type="ECO:0000313" key="13">
    <source>
        <dbReference type="EMBL" id="AGS39723.1"/>
    </source>
</evidence>
<dbReference type="Gene3D" id="1.10.287.130">
    <property type="match status" value="1"/>
</dbReference>
<dbReference type="PRINTS" id="PR00344">
    <property type="entry name" value="BCTRLSENSOR"/>
</dbReference>
<dbReference type="GO" id="GO:0000156">
    <property type="term" value="F:phosphorelay response regulator activity"/>
    <property type="evidence" value="ECO:0007669"/>
    <property type="project" value="TreeGrafter"/>
</dbReference>
<keyword evidence="4" id="KW-0597">Phosphoprotein</keyword>
<dbReference type="Pfam" id="PF02518">
    <property type="entry name" value="HATPase_c"/>
    <property type="match status" value="1"/>
</dbReference>
<dbReference type="InterPro" id="IPR036890">
    <property type="entry name" value="HATPase_C_sf"/>
</dbReference>
<comment type="subcellular location">
    <subcellularLocation>
        <location evidence="2">Membrane</location>
    </subcellularLocation>
</comment>
<dbReference type="SMART" id="SM00388">
    <property type="entry name" value="HisKA"/>
    <property type="match status" value="1"/>
</dbReference>
<evidence type="ECO:0000256" key="6">
    <source>
        <dbReference type="ARBA" id="ARBA00022692"/>
    </source>
</evidence>
<evidence type="ECO:0000256" key="1">
    <source>
        <dbReference type="ARBA" id="ARBA00000085"/>
    </source>
</evidence>
<dbReference type="SUPFAM" id="SSF47384">
    <property type="entry name" value="Homodimeric domain of signal transducing histidine kinase"/>
    <property type="match status" value="1"/>
</dbReference>
<dbReference type="InterPro" id="IPR003594">
    <property type="entry name" value="HATPase_dom"/>
</dbReference>
<dbReference type="eggNOG" id="COG4251">
    <property type="taxonomic scope" value="Bacteria"/>
</dbReference>
<evidence type="ECO:0000259" key="12">
    <source>
        <dbReference type="PROSITE" id="PS50839"/>
    </source>
</evidence>
<evidence type="ECO:0000256" key="7">
    <source>
        <dbReference type="ARBA" id="ARBA00022777"/>
    </source>
</evidence>
<dbReference type="AlphaFoldDB" id="S5TXL1"/>
<reference evidence="13 14" key="1">
    <citation type="submission" date="2013-05" db="EMBL/GenBank/DDBJ databases">
        <title>Between feast and famine: a lifestyle of most important marine PAH-degrading bacterium Cycloclasticus sp. 7ME.</title>
        <authorList>
            <person name="Yakimov M.M."/>
            <person name="Messina E."/>
            <person name="Genovese M."/>
            <person name="Denaro R."/>
            <person name="Crisafi F."/>
            <person name="Russo D."/>
            <person name="Cappello S."/>
            <person name="Santisi S."/>
            <person name="Smedile F."/>
            <person name="Golyshina O.V."/>
            <person name="Tran H."/>
            <person name="Pieper D.H."/>
            <person name="Golyshin P.N."/>
            <person name="Giuliano L."/>
        </authorList>
    </citation>
    <scope>NUCLEOTIDE SEQUENCE [LARGE SCALE GENOMIC DNA]</scope>
    <source>
        <strain evidence="13 14">78-ME</strain>
    </source>
</reference>
<dbReference type="InterPro" id="IPR006189">
    <property type="entry name" value="CHASE_dom"/>
</dbReference>
<keyword evidence="9 10" id="KW-0472">Membrane</keyword>
<dbReference type="GO" id="GO:0007234">
    <property type="term" value="P:osmosensory signaling via phosphorelay pathway"/>
    <property type="evidence" value="ECO:0007669"/>
    <property type="project" value="TreeGrafter"/>
</dbReference>
<dbReference type="SUPFAM" id="SSF55874">
    <property type="entry name" value="ATPase domain of HSP90 chaperone/DNA topoisomerase II/histidine kinase"/>
    <property type="match status" value="1"/>
</dbReference>
<keyword evidence="8 10" id="KW-1133">Transmembrane helix</keyword>
<dbReference type="KEGG" id="cza:CYCME_1395"/>
<accession>S5TXL1</accession>
<dbReference type="Proteomes" id="UP000015380">
    <property type="component" value="Chromosome"/>
</dbReference>
<keyword evidence="6 10" id="KW-0812">Transmembrane</keyword>
<dbReference type="SMART" id="SM00387">
    <property type="entry name" value="HATPase_c"/>
    <property type="match status" value="1"/>
</dbReference>
<dbReference type="PROSITE" id="PS50109">
    <property type="entry name" value="HIS_KIN"/>
    <property type="match status" value="1"/>
</dbReference>
<gene>
    <name evidence="13" type="ORF">CYCME_1395</name>
</gene>
<proteinExistence type="predicted"/>
<feature type="transmembrane region" description="Helical" evidence="10">
    <location>
        <begin position="317"/>
        <end position="337"/>
    </location>
</feature>
<dbReference type="GO" id="GO:0000155">
    <property type="term" value="F:phosphorelay sensor kinase activity"/>
    <property type="evidence" value="ECO:0007669"/>
    <property type="project" value="InterPro"/>
</dbReference>
<evidence type="ECO:0000256" key="8">
    <source>
        <dbReference type="ARBA" id="ARBA00022989"/>
    </source>
</evidence>
<sequence length="585" mass="66933">MVEPEKKIIQREKLIQAGQMHLVHWLIVLLSIVLTFTAWQFSRLQLNQKLETKFHRNAEQVVNSVKERMKLYENALWSSVAFIDAVDTPITYRTWLSYSRSLKIDATYPGINGIGVIYNIQPPQLDSYLLKQRELRPHFSIHPKHHESEYWPITYIEPALPNQKAIGLDMAFEKNRYVSIQKARDSGQAQLTGPITLVQDAKKTPGFLFYTPFYENGAKPDSLETRRALIEGVTYAPFIMKNLMQGTLAEKYRHVSIQIHDNGQLLFDDHADRNLDDVDQDPLFSKEEHVELYGRVWTFSIQSNLAFRNEFSSNQSAFILIGGLVIDALLLTLFLLLTKANREALAYADKTTQALKEKTINLEKSNSDLEQFSYVASHDLKSPLNAITNLVEWITEDCQDIIPDESKKHLALLTQRSGRMMRLLDDLLEYSRINRNKFKNEPVNLKDISTDVFSMQDKTEGFTLSAPDVEITIPKTPLEIVLRNLISNAIKHHESKSGAINVLYESNPDYHIIIVEDDGPGIPLELHEKALEMFQTLKPRDKVEGSGMGLAMIKRIVEHYKGKILITSDGKHGTKISIYWPLSNS</sequence>
<dbReference type="PANTHER" id="PTHR42878:SF15">
    <property type="entry name" value="BACTERIOPHYTOCHROME"/>
    <property type="match status" value="1"/>
</dbReference>
<name>S5TXL1_9GAMM</name>
<dbReference type="CDD" id="cd00075">
    <property type="entry name" value="HATPase"/>
    <property type="match status" value="1"/>
</dbReference>
<evidence type="ECO:0000256" key="3">
    <source>
        <dbReference type="ARBA" id="ARBA00012438"/>
    </source>
</evidence>
<dbReference type="Pfam" id="PF00512">
    <property type="entry name" value="HisKA"/>
    <property type="match status" value="1"/>
</dbReference>
<dbReference type="Gene3D" id="3.30.450.350">
    <property type="entry name" value="CHASE domain"/>
    <property type="match status" value="1"/>
</dbReference>
<feature type="domain" description="Histidine kinase" evidence="11">
    <location>
        <begin position="375"/>
        <end position="584"/>
    </location>
</feature>
<feature type="transmembrane region" description="Helical" evidence="10">
    <location>
        <begin position="21"/>
        <end position="41"/>
    </location>
</feature>
<dbReference type="Pfam" id="PF03924">
    <property type="entry name" value="CHASE"/>
    <property type="match status" value="1"/>
</dbReference>
<evidence type="ECO:0000256" key="5">
    <source>
        <dbReference type="ARBA" id="ARBA00022679"/>
    </source>
</evidence>
<keyword evidence="14" id="KW-1185">Reference proteome</keyword>
<dbReference type="InterPro" id="IPR003661">
    <property type="entry name" value="HisK_dim/P_dom"/>
</dbReference>
<evidence type="ECO:0000256" key="9">
    <source>
        <dbReference type="ARBA" id="ARBA00023136"/>
    </source>
</evidence>
<dbReference type="InterPro" id="IPR042240">
    <property type="entry name" value="CHASE_sf"/>
</dbReference>
<evidence type="ECO:0000256" key="2">
    <source>
        <dbReference type="ARBA" id="ARBA00004370"/>
    </source>
</evidence>
<dbReference type="EC" id="2.7.13.3" evidence="3"/>
<keyword evidence="7 13" id="KW-0418">Kinase</keyword>
<dbReference type="HOGENOM" id="CLU_000445_114_62_6"/>
<dbReference type="eggNOG" id="COG3614">
    <property type="taxonomic scope" value="Bacteria"/>
</dbReference>
<dbReference type="CDD" id="cd00082">
    <property type="entry name" value="HisKA"/>
    <property type="match status" value="1"/>
</dbReference>
<keyword evidence="5" id="KW-0808">Transferase</keyword>
<dbReference type="SMART" id="SM01079">
    <property type="entry name" value="CHASE"/>
    <property type="match status" value="1"/>
</dbReference>
<protein>
    <recommendedName>
        <fullName evidence="3">histidine kinase</fullName>
        <ecNumber evidence="3">2.7.13.3</ecNumber>
    </recommendedName>
</protein>
<reference evidence="14" key="2">
    <citation type="journal article" date="2016" name="Environ. Microbiol. Rep.">
        <title>Analysis of defence systems and a conjugative IncP-1 plasmid in the marine polyaromatic hydrocarbons-degrading bacterium Cycloclasticus sp. 78-ME.</title>
        <authorList>
            <person name="Yakimov M.M."/>
            <person name="Crisafi F."/>
            <person name="Messina E."/>
            <person name="Smedile F."/>
            <person name="Lopatina A."/>
            <person name="Denaro R."/>
            <person name="Pieper D.H."/>
            <person name="Golyshin P.N."/>
            <person name="Giuliano L."/>
        </authorList>
    </citation>
    <scope>NUCLEOTIDE SEQUENCE [LARGE SCALE GENOMIC DNA]</scope>
    <source>
        <strain evidence="14">78-ME</strain>
    </source>
</reference>
<dbReference type="InterPro" id="IPR050351">
    <property type="entry name" value="BphY/WalK/GraS-like"/>
</dbReference>
<feature type="domain" description="CHASE" evidence="12">
    <location>
        <begin position="148"/>
        <end position="250"/>
    </location>
</feature>
<dbReference type="PROSITE" id="PS50839">
    <property type="entry name" value="CHASE"/>
    <property type="match status" value="1"/>
</dbReference>
<evidence type="ECO:0000259" key="11">
    <source>
        <dbReference type="PROSITE" id="PS50109"/>
    </source>
</evidence>
<evidence type="ECO:0000313" key="14">
    <source>
        <dbReference type="Proteomes" id="UP000015380"/>
    </source>
</evidence>
<dbReference type="RefSeq" id="WP_020932563.1">
    <property type="nucleotide sequence ID" value="NC_021917.1"/>
</dbReference>
<dbReference type="PATRIC" id="fig|1198232.3.peg.1383"/>
<organism evidence="13 14">
    <name type="scientific">Cycloclasticus zancles 78-ME</name>
    <dbReference type="NCBI Taxonomy" id="1198232"/>
    <lineage>
        <taxon>Bacteria</taxon>
        <taxon>Pseudomonadati</taxon>
        <taxon>Pseudomonadota</taxon>
        <taxon>Gammaproteobacteria</taxon>
        <taxon>Thiotrichales</taxon>
        <taxon>Piscirickettsiaceae</taxon>
        <taxon>Cycloclasticus</taxon>
    </lineage>
</organism>
<dbReference type="InterPro" id="IPR036097">
    <property type="entry name" value="HisK_dim/P_sf"/>
</dbReference>
<comment type="catalytic activity">
    <reaction evidence="1">
        <text>ATP + protein L-histidine = ADP + protein N-phospho-L-histidine.</text>
        <dbReference type="EC" id="2.7.13.3"/>
    </reaction>
</comment>
<dbReference type="GO" id="GO:0030295">
    <property type="term" value="F:protein kinase activator activity"/>
    <property type="evidence" value="ECO:0007669"/>
    <property type="project" value="TreeGrafter"/>
</dbReference>
<evidence type="ECO:0000256" key="10">
    <source>
        <dbReference type="SAM" id="Phobius"/>
    </source>
</evidence>
<dbReference type="InterPro" id="IPR005467">
    <property type="entry name" value="His_kinase_dom"/>
</dbReference>
<dbReference type="GO" id="GO:0016020">
    <property type="term" value="C:membrane"/>
    <property type="evidence" value="ECO:0007669"/>
    <property type="project" value="UniProtKB-SubCell"/>
</dbReference>
<dbReference type="Gene3D" id="3.30.565.10">
    <property type="entry name" value="Histidine kinase-like ATPase, C-terminal domain"/>
    <property type="match status" value="1"/>
</dbReference>